<feature type="non-terminal residue" evidence="4">
    <location>
        <position position="1"/>
    </location>
</feature>
<reference evidence="4" key="1">
    <citation type="submission" date="2018-05" db="EMBL/GenBank/DDBJ databases">
        <authorList>
            <person name="Lanie J.A."/>
            <person name="Ng W.-L."/>
            <person name="Kazmierczak K.M."/>
            <person name="Andrzejewski T.M."/>
            <person name="Davidsen T.M."/>
            <person name="Wayne K.J."/>
            <person name="Tettelin H."/>
            <person name="Glass J.I."/>
            <person name="Rusch D."/>
            <person name="Podicherti R."/>
            <person name="Tsui H.-C.T."/>
            <person name="Winkler M.E."/>
        </authorList>
    </citation>
    <scope>NUCLEOTIDE SEQUENCE</scope>
</reference>
<gene>
    <name evidence="4" type="ORF">METZ01_LOCUS272352</name>
</gene>
<sequence length="257" mass="29558">GAKIANGKYLLFLNNDTIVTPNFISEMVQVIENDKKIAICQSLLLKPDESIDSSGDFIDHLGVVYNSTKKTDEIREISSARGASMLIRKDVFDILEGFDEKFYVSFEDVDLGWRTWMIGYKVILTPKSIVYHVGGQTIKSKKPEIAFHGFKNQLAMKITNFEPSTAIRNTLLFFVRYGFRELKIWCDYKIKGTTTLTATDYENKIAEKPSFKIITKSILWVLSNPKYLLKKQRQIRFSRKVSTKALMKMNIITNKIQ</sequence>
<evidence type="ECO:0008006" key="5">
    <source>
        <dbReference type="Google" id="ProtNLM"/>
    </source>
</evidence>
<evidence type="ECO:0000256" key="2">
    <source>
        <dbReference type="ARBA" id="ARBA00022676"/>
    </source>
</evidence>
<dbReference type="SUPFAM" id="SSF53448">
    <property type="entry name" value="Nucleotide-diphospho-sugar transferases"/>
    <property type="match status" value="1"/>
</dbReference>
<dbReference type="PANTHER" id="PTHR43179">
    <property type="entry name" value="RHAMNOSYLTRANSFERASE WBBL"/>
    <property type="match status" value="1"/>
</dbReference>
<dbReference type="GO" id="GO:0016757">
    <property type="term" value="F:glycosyltransferase activity"/>
    <property type="evidence" value="ECO:0007669"/>
    <property type="project" value="UniProtKB-KW"/>
</dbReference>
<proteinExistence type="inferred from homology"/>
<dbReference type="Pfam" id="PF13641">
    <property type="entry name" value="Glyco_tranf_2_3"/>
    <property type="match status" value="1"/>
</dbReference>
<evidence type="ECO:0000313" key="4">
    <source>
        <dbReference type="EMBL" id="SVC19498.1"/>
    </source>
</evidence>
<evidence type="ECO:0000256" key="3">
    <source>
        <dbReference type="ARBA" id="ARBA00022679"/>
    </source>
</evidence>
<comment type="similarity">
    <text evidence="1">Belongs to the glycosyltransferase 2 family.</text>
</comment>
<keyword evidence="2" id="KW-0328">Glycosyltransferase</keyword>
<name>A0A382K5F3_9ZZZZ</name>
<organism evidence="4">
    <name type="scientific">marine metagenome</name>
    <dbReference type="NCBI Taxonomy" id="408172"/>
    <lineage>
        <taxon>unclassified sequences</taxon>
        <taxon>metagenomes</taxon>
        <taxon>ecological metagenomes</taxon>
    </lineage>
</organism>
<dbReference type="AlphaFoldDB" id="A0A382K5F3"/>
<keyword evidence="3" id="KW-0808">Transferase</keyword>
<dbReference type="PANTHER" id="PTHR43179:SF12">
    <property type="entry name" value="GALACTOFURANOSYLTRANSFERASE GLFT2"/>
    <property type="match status" value="1"/>
</dbReference>
<dbReference type="Gene3D" id="3.90.550.10">
    <property type="entry name" value="Spore Coat Polysaccharide Biosynthesis Protein SpsA, Chain A"/>
    <property type="match status" value="1"/>
</dbReference>
<dbReference type="InterPro" id="IPR029044">
    <property type="entry name" value="Nucleotide-diphossugar_trans"/>
</dbReference>
<accession>A0A382K5F3</accession>
<dbReference type="EMBL" id="UINC01078430">
    <property type="protein sequence ID" value="SVC19498.1"/>
    <property type="molecule type" value="Genomic_DNA"/>
</dbReference>
<protein>
    <recommendedName>
        <fullName evidence="5">Glycosyltransferase 2-like domain-containing protein</fullName>
    </recommendedName>
</protein>
<evidence type="ECO:0000256" key="1">
    <source>
        <dbReference type="ARBA" id="ARBA00006739"/>
    </source>
</evidence>